<evidence type="ECO:0000256" key="1">
    <source>
        <dbReference type="SAM" id="MobiDB-lite"/>
    </source>
</evidence>
<dbReference type="Gramene" id="evm.model.01.2506">
    <property type="protein sequence ID" value="cds.evm.model.01.2506"/>
    <property type="gene ID" value="evm.TU.01.2506"/>
</dbReference>
<protein>
    <submittedName>
        <fullName evidence="2">Uncharacterized protein</fullName>
    </submittedName>
</protein>
<organism evidence="2 3">
    <name type="scientific">Cannabis sativa</name>
    <name type="common">Hemp</name>
    <name type="synonym">Marijuana</name>
    <dbReference type="NCBI Taxonomy" id="3483"/>
    <lineage>
        <taxon>Eukaryota</taxon>
        <taxon>Viridiplantae</taxon>
        <taxon>Streptophyta</taxon>
        <taxon>Embryophyta</taxon>
        <taxon>Tracheophyta</taxon>
        <taxon>Spermatophyta</taxon>
        <taxon>Magnoliopsida</taxon>
        <taxon>eudicotyledons</taxon>
        <taxon>Gunneridae</taxon>
        <taxon>Pentapetalae</taxon>
        <taxon>rosids</taxon>
        <taxon>fabids</taxon>
        <taxon>Rosales</taxon>
        <taxon>Cannabaceae</taxon>
        <taxon>Cannabis</taxon>
    </lineage>
</organism>
<name>A0A803NLF6_CANSA</name>
<reference evidence="2" key="1">
    <citation type="submission" date="2018-11" db="EMBL/GenBank/DDBJ databases">
        <authorList>
            <person name="Grassa J C."/>
        </authorList>
    </citation>
    <scope>NUCLEOTIDE SEQUENCE [LARGE SCALE GENOMIC DNA]</scope>
</reference>
<accession>A0A803NLF6</accession>
<feature type="region of interest" description="Disordered" evidence="1">
    <location>
        <begin position="1"/>
        <end position="20"/>
    </location>
</feature>
<dbReference type="Proteomes" id="UP000596661">
    <property type="component" value="Chromosome 1"/>
</dbReference>
<evidence type="ECO:0000313" key="3">
    <source>
        <dbReference type="Proteomes" id="UP000596661"/>
    </source>
</evidence>
<proteinExistence type="predicted"/>
<sequence length="163" mass="18119">MGLKRTRASAAGASSSNPLQAASRPTFKKALFVSLKAQERYFELQKRAFIVDRGIEYSENPLPNQPLFDNIRLQIQNSKWAELVDVRERVNQTLALEFYANWPKRMNGLVKVFEGVTHGGVGLAGIITELCVTYGVRQYAYDTQAEAPGPEEATQDEDALVGP</sequence>
<evidence type="ECO:0000313" key="2">
    <source>
        <dbReference type="EnsemblPlants" id="cds.evm.model.01.2506"/>
    </source>
</evidence>
<dbReference type="AlphaFoldDB" id="A0A803NLF6"/>
<reference evidence="2" key="2">
    <citation type="submission" date="2021-03" db="UniProtKB">
        <authorList>
            <consortium name="EnsemblPlants"/>
        </authorList>
    </citation>
    <scope>IDENTIFICATION</scope>
</reference>
<dbReference type="EMBL" id="UZAU01000073">
    <property type="status" value="NOT_ANNOTATED_CDS"/>
    <property type="molecule type" value="Genomic_DNA"/>
</dbReference>
<keyword evidence="3" id="KW-1185">Reference proteome</keyword>
<dbReference type="EnsemblPlants" id="evm.model.01.2506">
    <property type="protein sequence ID" value="cds.evm.model.01.2506"/>
    <property type="gene ID" value="evm.TU.01.2506"/>
</dbReference>